<dbReference type="Pfam" id="PF00441">
    <property type="entry name" value="Acyl-CoA_dh_1"/>
    <property type="match status" value="1"/>
</dbReference>
<keyword evidence="3" id="KW-0285">Flavoprotein</keyword>
<gene>
    <name evidence="7" type="ORF">EH32_14095</name>
</gene>
<dbReference type="GO" id="GO:0050660">
    <property type="term" value="F:flavin adenine dinucleotide binding"/>
    <property type="evidence" value="ECO:0007669"/>
    <property type="project" value="InterPro"/>
</dbReference>
<dbReference type="PATRIC" id="fig|39960.10.peg.842"/>
<organism evidence="7 8">
    <name type="scientific">Erythrobacter litoralis</name>
    <dbReference type="NCBI Taxonomy" id="39960"/>
    <lineage>
        <taxon>Bacteria</taxon>
        <taxon>Pseudomonadati</taxon>
        <taxon>Pseudomonadota</taxon>
        <taxon>Alphaproteobacteria</taxon>
        <taxon>Sphingomonadales</taxon>
        <taxon>Erythrobacteraceae</taxon>
        <taxon>Erythrobacter/Porphyrobacter group</taxon>
        <taxon>Erythrobacter</taxon>
    </lineage>
</organism>
<evidence type="ECO:0000256" key="3">
    <source>
        <dbReference type="ARBA" id="ARBA00022630"/>
    </source>
</evidence>
<evidence type="ECO:0000313" key="7">
    <source>
        <dbReference type="EMBL" id="KEO92919.1"/>
    </source>
</evidence>
<evidence type="ECO:0000256" key="2">
    <source>
        <dbReference type="ARBA" id="ARBA00009347"/>
    </source>
</evidence>
<comment type="caution">
    <text evidence="7">The sequence shown here is derived from an EMBL/GenBank/DDBJ whole genome shotgun (WGS) entry which is preliminary data.</text>
</comment>
<evidence type="ECO:0000256" key="5">
    <source>
        <dbReference type="ARBA" id="ARBA00023002"/>
    </source>
</evidence>
<dbReference type="InterPro" id="IPR009100">
    <property type="entry name" value="AcylCoA_DH/oxidase_NM_dom_sf"/>
</dbReference>
<dbReference type="AlphaFoldDB" id="A0A074MHF2"/>
<protein>
    <recommendedName>
        <fullName evidence="6">Acyl-CoA dehydrogenase/oxidase C-terminal domain-containing protein</fullName>
    </recommendedName>
</protein>
<dbReference type="SUPFAM" id="SSF47203">
    <property type="entry name" value="Acyl-CoA dehydrogenase C-terminal domain-like"/>
    <property type="match status" value="1"/>
</dbReference>
<dbReference type="RefSeq" id="WP_069297454.1">
    <property type="nucleotide sequence ID" value="NZ_CP017057.1"/>
</dbReference>
<dbReference type="GO" id="GO:0005737">
    <property type="term" value="C:cytoplasm"/>
    <property type="evidence" value="ECO:0007669"/>
    <property type="project" value="TreeGrafter"/>
</dbReference>
<dbReference type="InterPro" id="IPR046373">
    <property type="entry name" value="Acyl-CoA_Oxase/DH_mid-dom_sf"/>
</dbReference>
<dbReference type="InterPro" id="IPR009075">
    <property type="entry name" value="AcylCo_DH/oxidase_C"/>
</dbReference>
<dbReference type="KEGG" id="elq:Ga0102493_111758"/>
<dbReference type="InterPro" id="IPR050741">
    <property type="entry name" value="Acyl-CoA_dehydrogenase"/>
</dbReference>
<dbReference type="Gene3D" id="1.10.540.10">
    <property type="entry name" value="Acyl-CoA dehydrogenase/oxidase, N-terminal domain"/>
    <property type="match status" value="1"/>
</dbReference>
<dbReference type="Proteomes" id="UP000027866">
    <property type="component" value="Unassembled WGS sequence"/>
</dbReference>
<evidence type="ECO:0000256" key="1">
    <source>
        <dbReference type="ARBA" id="ARBA00001974"/>
    </source>
</evidence>
<comment type="similarity">
    <text evidence="2">Belongs to the acyl-CoA dehydrogenase family.</text>
</comment>
<keyword evidence="5" id="KW-0560">Oxidoreductase</keyword>
<feature type="domain" description="Acyl-CoA dehydrogenase/oxidase C-terminal" evidence="6">
    <location>
        <begin position="227"/>
        <end position="345"/>
    </location>
</feature>
<dbReference type="Gene3D" id="2.40.110.10">
    <property type="entry name" value="Butyryl-CoA Dehydrogenase, subunit A, domain 2"/>
    <property type="match status" value="1"/>
</dbReference>
<accession>A0A074MHF2</accession>
<evidence type="ECO:0000259" key="6">
    <source>
        <dbReference type="Pfam" id="PF00441"/>
    </source>
</evidence>
<dbReference type="SUPFAM" id="SSF56645">
    <property type="entry name" value="Acyl-CoA dehydrogenase NM domain-like"/>
    <property type="match status" value="1"/>
</dbReference>
<evidence type="ECO:0000256" key="4">
    <source>
        <dbReference type="ARBA" id="ARBA00022827"/>
    </source>
</evidence>
<proteinExistence type="inferred from homology"/>
<reference evidence="7 8" key="1">
    <citation type="submission" date="2014-04" db="EMBL/GenBank/DDBJ databases">
        <title>A comprehensive comparison of genomes of Erythrobacter spp. Strains.</title>
        <authorList>
            <person name="Zheng Q."/>
        </authorList>
    </citation>
    <scope>NUCLEOTIDE SEQUENCE [LARGE SCALE GENOMIC DNA]</scope>
    <source>
        <strain evidence="7 8">DSM 8509</strain>
    </source>
</reference>
<dbReference type="GO" id="GO:0033539">
    <property type="term" value="P:fatty acid beta-oxidation using acyl-CoA dehydrogenase"/>
    <property type="evidence" value="ECO:0007669"/>
    <property type="project" value="TreeGrafter"/>
</dbReference>
<keyword evidence="8" id="KW-1185">Reference proteome</keyword>
<evidence type="ECO:0000313" key="8">
    <source>
        <dbReference type="Proteomes" id="UP000027866"/>
    </source>
</evidence>
<dbReference type="PANTHER" id="PTHR48083:SF37">
    <property type="entry name" value="DEHYDROGENASE, PUTATIVE-RELATED"/>
    <property type="match status" value="1"/>
</dbReference>
<comment type="cofactor">
    <cofactor evidence="1">
        <name>FAD</name>
        <dbReference type="ChEBI" id="CHEBI:57692"/>
    </cofactor>
</comment>
<dbReference type="InterPro" id="IPR036250">
    <property type="entry name" value="AcylCo_DH-like_C"/>
</dbReference>
<sequence length="364" mass="39027">MLDPERGKALEAHIADRAAATDRHGGDLSAEIAALASSGWLAACLPRALDGEGWGSEAEGTAEAFDALRTLGRANLSVARLFEGHMNAVKLVALHAGHDLSEALAARIHDGLLLGVWGADDPSDPLGLERAEGEIRLSGSKRFASGLGLVGAAVVTVAGEDGPQMLLVETGDAQRIDLEPWRMGGMRASNSGRYDFSGVRLQEDRLLGGPGAFLKEPHFEGGVWRYAATHCGAAESLYEDMREGLIARERADDPNQQRRIARAAMAIETARLWLARAADEVEMAHARPGKAVLSLMAREVTDEACRTVMELAARALGMAAYEEGTRTERMLRDLSVFLCQAGPDAKRARVAERLVETGARPEFL</sequence>
<dbReference type="EMBL" id="JMIX01000008">
    <property type="protein sequence ID" value="KEO92919.1"/>
    <property type="molecule type" value="Genomic_DNA"/>
</dbReference>
<dbReference type="GO" id="GO:0003995">
    <property type="term" value="F:acyl-CoA dehydrogenase activity"/>
    <property type="evidence" value="ECO:0007669"/>
    <property type="project" value="TreeGrafter"/>
</dbReference>
<dbReference type="PANTHER" id="PTHR48083">
    <property type="entry name" value="MEDIUM-CHAIN SPECIFIC ACYL-COA DEHYDROGENASE, MITOCHONDRIAL-RELATED"/>
    <property type="match status" value="1"/>
</dbReference>
<name>A0A074MHF2_9SPHN</name>
<keyword evidence="4" id="KW-0274">FAD</keyword>
<dbReference type="Gene3D" id="1.20.140.10">
    <property type="entry name" value="Butyryl-CoA Dehydrogenase, subunit A, domain 3"/>
    <property type="match status" value="1"/>
</dbReference>
<dbReference type="InterPro" id="IPR037069">
    <property type="entry name" value="AcylCoA_DH/ox_N_sf"/>
</dbReference>